<dbReference type="SMART" id="SM00409">
    <property type="entry name" value="IG"/>
    <property type="match status" value="1"/>
</dbReference>
<organism evidence="7 8">
    <name type="scientific">Acanthochromis polyacanthus</name>
    <name type="common">spiny chromis</name>
    <dbReference type="NCBI Taxonomy" id="80966"/>
    <lineage>
        <taxon>Eukaryota</taxon>
        <taxon>Metazoa</taxon>
        <taxon>Chordata</taxon>
        <taxon>Craniata</taxon>
        <taxon>Vertebrata</taxon>
        <taxon>Euteleostomi</taxon>
        <taxon>Actinopterygii</taxon>
        <taxon>Neopterygii</taxon>
        <taxon>Teleostei</taxon>
        <taxon>Neoteleostei</taxon>
        <taxon>Acanthomorphata</taxon>
        <taxon>Ovalentaria</taxon>
        <taxon>Pomacentridae</taxon>
        <taxon>Acanthochromis</taxon>
    </lineage>
</organism>
<keyword evidence="8" id="KW-1185">Reference proteome</keyword>
<dbReference type="GO" id="GO:0004888">
    <property type="term" value="F:transmembrane signaling receptor activity"/>
    <property type="evidence" value="ECO:0007669"/>
    <property type="project" value="TreeGrafter"/>
</dbReference>
<dbReference type="Proteomes" id="UP000257200">
    <property type="component" value="Unplaced"/>
</dbReference>
<dbReference type="InterPro" id="IPR013106">
    <property type="entry name" value="Ig_V-set"/>
</dbReference>
<dbReference type="InterPro" id="IPR050671">
    <property type="entry name" value="CD300_family_receptors"/>
</dbReference>
<evidence type="ECO:0000256" key="4">
    <source>
        <dbReference type="SAM" id="Phobius"/>
    </source>
</evidence>
<sequence length="217" mass="24836">MLHILLPLYIVLLIPIMRTSGICAGIFKAPVLCFLWLTKHTVVSVQLSAPDVVTGTYNGSVTISCQYDLQFKENTKYWCKGPVYELCAIVVKTPKNKFNDRSSIVDDKEAGVFTVTMTSLRKTDEDRYWCVIARPGRNIFKRVKLLISNAVATTPTTTQNNSLLILEQEQTSWWAALRWILFILMLCCLASMHFIVWRINAAKKIHLRQHFPIRTIT</sequence>
<feature type="signal peptide" evidence="5">
    <location>
        <begin position="1"/>
        <end position="21"/>
    </location>
</feature>
<keyword evidence="5" id="KW-0732">Signal</keyword>
<evidence type="ECO:0000256" key="1">
    <source>
        <dbReference type="ARBA" id="ARBA00004370"/>
    </source>
</evidence>
<protein>
    <submittedName>
        <fullName evidence="7">CMRF35-like molecule 1</fullName>
    </submittedName>
</protein>
<dbReference type="GeneTree" id="ENSGT00940000154332"/>
<reference evidence="7" key="2">
    <citation type="submission" date="2025-09" db="UniProtKB">
        <authorList>
            <consortium name="Ensembl"/>
        </authorList>
    </citation>
    <scope>IDENTIFICATION</scope>
</reference>
<evidence type="ECO:0000313" key="8">
    <source>
        <dbReference type="Proteomes" id="UP000257200"/>
    </source>
</evidence>
<feature type="chain" id="PRO_5018592548" evidence="5">
    <location>
        <begin position="22"/>
        <end position="217"/>
    </location>
</feature>
<dbReference type="GeneID" id="110956928"/>
<evidence type="ECO:0000313" key="7">
    <source>
        <dbReference type="Ensembl" id="ENSAPOP00000007609.1"/>
    </source>
</evidence>
<dbReference type="AlphaFoldDB" id="A0A3Q1EU79"/>
<dbReference type="Pfam" id="PF07686">
    <property type="entry name" value="V-set"/>
    <property type="match status" value="1"/>
</dbReference>
<dbReference type="InterPro" id="IPR003599">
    <property type="entry name" value="Ig_sub"/>
</dbReference>
<dbReference type="OrthoDB" id="284782at2759"/>
<dbReference type="GO" id="GO:0005886">
    <property type="term" value="C:plasma membrane"/>
    <property type="evidence" value="ECO:0007669"/>
    <property type="project" value="TreeGrafter"/>
</dbReference>
<evidence type="ECO:0000259" key="6">
    <source>
        <dbReference type="SMART" id="SM00409"/>
    </source>
</evidence>
<feature type="domain" description="Immunoglobulin" evidence="6">
    <location>
        <begin position="50"/>
        <end position="148"/>
    </location>
</feature>
<evidence type="ECO:0000256" key="3">
    <source>
        <dbReference type="ARBA" id="ARBA00023136"/>
    </source>
</evidence>
<comment type="subcellular location">
    <subcellularLocation>
        <location evidence="1">Membrane</location>
    </subcellularLocation>
</comment>
<dbReference type="Ensembl" id="ENSAPOT00000004656.1">
    <property type="protein sequence ID" value="ENSAPOP00000007609.1"/>
    <property type="gene ID" value="ENSAPOG00000009599.1"/>
</dbReference>
<evidence type="ECO:0000256" key="5">
    <source>
        <dbReference type="SAM" id="SignalP"/>
    </source>
</evidence>
<keyword evidence="4" id="KW-1133">Transmembrane helix</keyword>
<proteinExistence type="predicted"/>
<accession>A0A3Q1EU79</accession>
<dbReference type="PANTHER" id="PTHR11860">
    <property type="entry name" value="POLYMERIC-IMMUNOGLOBULIN RECEPTOR"/>
    <property type="match status" value="1"/>
</dbReference>
<dbReference type="RefSeq" id="XP_022058384.2">
    <property type="nucleotide sequence ID" value="XM_022202692.2"/>
</dbReference>
<dbReference type="SUPFAM" id="SSF48726">
    <property type="entry name" value="Immunoglobulin"/>
    <property type="match status" value="1"/>
</dbReference>
<feature type="transmembrane region" description="Helical" evidence="4">
    <location>
        <begin position="173"/>
        <end position="197"/>
    </location>
</feature>
<name>A0A3Q1EU79_9TELE</name>
<evidence type="ECO:0000256" key="2">
    <source>
        <dbReference type="ARBA" id="ARBA00022692"/>
    </source>
</evidence>
<dbReference type="CDD" id="cd05716">
    <property type="entry name" value="IgV_pIgR_like"/>
    <property type="match status" value="1"/>
</dbReference>
<keyword evidence="2 4" id="KW-0812">Transmembrane</keyword>
<dbReference type="InterPro" id="IPR013783">
    <property type="entry name" value="Ig-like_fold"/>
</dbReference>
<reference evidence="7" key="1">
    <citation type="submission" date="2025-08" db="UniProtKB">
        <authorList>
            <consortium name="Ensembl"/>
        </authorList>
    </citation>
    <scope>IDENTIFICATION</scope>
</reference>
<dbReference type="PANTHER" id="PTHR11860:SF111">
    <property type="entry name" value="IMMUNOGLOBULIN SUBTYPE DOMAIN-CONTAINING PROTEIN"/>
    <property type="match status" value="1"/>
</dbReference>
<dbReference type="InterPro" id="IPR036179">
    <property type="entry name" value="Ig-like_dom_sf"/>
</dbReference>
<dbReference type="InParanoid" id="A0A3Q1EU79"/>
<keyword evidence="3 4" id="KW-0472">Membrane</keyword>
<dbReference type="Gene3D" id="2.60.40.10">
    <property type="entry name" value="Immunoglobulins"/>
    <property type="match status" value="1"/>
</dbReference>
<dbReference type="STRING" id="80966.ENSAPOP00000007609"/>